<protein>
    <recommendedName>
        <fullName evidence="3">DUF1963 domain-containing protein</fullName>
    </recommendedName>
</protein>
<name>A0A1K2F160_STRAR</name>
<proteinExistence type="predicted"/>
<dbReference type="InterPro" id="IPR035948">
    <property type="entry name" value="YwqG-like_sf"/>
</dbReference>
<sequence>MMPGMMRTLRIKGFSATGQPISTPTTKFGGQPVWLAGPQWPISAAWDRPMRFVGQIELGPVLAAAGHGKVAYVFVTHADHEENFFDPDIIDPDGGENAVIVQPGGDYAGPVRPLASGPGLYDGDGSAVEFTVDLRPVDEPGSMTDEEPEALSSSDRDRYVELVDGDKIGGTPLFFQGDEWPDGGPWRLLLQLDSNWVPFHLNLGASPRMFAFVSEDGTQGRLLVQDS</sequence>
<dbReference type="SUPFAM" id="SSF103032">
    <property type="entry name" value="Hypothetical protein YwqG"/>
    <property type="match status" value="1"/>
</dbReference>
<dbReference type="AlphaFoldDB" id="A0A1K2F160"/>
<dbReference type="EMBL" id="FPJO01000028">
    <property type="protein sequence ID" value="SFY41623.1"/>
    <property type="molecule type" value="Genomic_DNA"/>
</dbReference>
<dbReference type="Pfam" id="PF09234">
    <property type="entry name" value="DUF1963"/>
    <property type="match status" value="1"/>
</dbReference>
<evidence type="ECO:0000313" key="2">
    <source>
        <dbReference type="Proteomes" id="UP000181909"/>
    </source>
</evidence>
<evidence type="ECO:0000313" key="1">
    <source>
        <dbReference type="EMBL" id="SFY41623.1"/>
    </source>
</evidence>
<evidence type="ECO:0008006" key="3">
    <source>
        <dbReference type="Google" id="ProtNLM"/>
    </source>
</evidence>
<gene>
    <name evidence="1" type="ORF">SAMN02787144_102821</name>
</gene>
<dbReference type="InterPro" id="IPR015315">
    <property type="entry name" value="DUF1963"/>
</dbReference>
<accession>A0A1K2F160</accession>
<reference evidence="1 2" key="1">
    <citation type="submission" date="2016-11" db="EMBL/GenBank/DDBJ databases">
        <authorList>
            <person name="Jaros S."/>
            <person name="Januszkiewicz K."/>
            <person name="Wedrychowicz H."/>
        </authorList>
    </citation>
    <scope>NUCLEOTIDE SEQUENCE [LARGE SCALE GENOMIC DNA]</scope>
    <source>
        <strain evidence="1 2">OK807</strain>
    </source>
</reference>
<dbReference type="Proteomes" id="UP000181909">
    <property type="component" value="Unassembled WGS sequence"/>
</dbReference>
<dbReference type="Gene3D" id="2.30.320.10">
    <property type="entry name" value="YwqG-like"/>
    <property type="match status" value="1"/>
</dbReference>
<organism evidence="1 2">
    <name type="scientific">Streptomyces atratus</name>
    <dbReference type="NCBI Taxonomy" id="1893"/>
    <lineage>
        <taxon>Bacteria</taxon>
        <taxon>Bacillati</taxon>
        <taxon>Actinomycetota</taxon>
        <taxon>Actinomycetes</taxon>
        <taxon>Kitasatosporales</taxon>
        <taxon>Streptomycetaceae</taxon>
        <taxon>Streptomyces</taxon>
    </lineage>
</organism>